<protein>
    <submittedName>
        <fullName evidence="2">Uncharacterized protein</fullName>
    </submittedName>
</protein>
<dbReference type="AlphaFoldDB" id="A0A4U6QAK7"/>
<accession>A0A4U6QAK7</accession>
<dbReference type="RefSeq" id="WP_137451343.1">
    <property type="nucleotide sequence ID" value="NZ_SZZH01000006.1"/>
</dbReference>
<keyword evidence="3" id="KW-1185">Reference proteome</keyword>
<name>A0A4U6QAK7_9ACTN</name>
<evidence type="ECO:0000256" key="1">
    <source>
        <dbReference type="SAM" id="MobiDB-lite"/>
    </source>
</evidence>
<dbReference type="EMBL" id="SZZH01000006">
    <property type="protein sequence ID" value="TKV56956.1"/>
    <property type="molecule type" value="Genomic_DNA"/>
</dbReference>
<evidence type="ECO:0000313" key="2">
    <source>
        <dbReference type="EMBL" id="TKV56956.1"/>
    </source>
</evidence>
<organism evidence="2 3">
    <name type="scientific">Nakamurella flava</name>
    <dbReference type="NCBI Taxonomy" id="2576308"/>
    <lineage>
        <taxon>Bacteria</taxon>
        <taxon>Bacillati</taxon>
        <taxon>Actinomycetota</taxon>
        <taxon>Actinomycetes</taxon>
        <taxon>Nakamurellales</taxon>
        <taxon>Nakamurellaceae</taxon>
        <taxon>Nakamurella</taxon>
    </lineage>
</organism>
<evidence type="ECO:0000313" key="3">
    <source>
        <dbReference type="Proteomes" id="UP000306985"/>
    </source>
</evidence>
<gene>
    <name evidence="2" type="ORF">FDO65_19190</name>
</gene>
<sequence length="61" mass="6296">MNEGLRGIVGRRHQPAVGAAGPAQAARPAVVGSWVRACGTGGDTVRPAAWAPRRAHTVWAI</sequence>
<feature type="region of interest" description="Disordered" evidence="1">
    <location>
        <begin position="1"/>
        <end position="23"/>
    </location>
</feature>
<comment type="caution">
    <text evidence="2">The sequence shown here is derived from an EMBL/GenBank/DDBJ whole genome shotgun (WGS) entry which is preliminary data.</text>
</comment>
<reference evidence="2 3" key="1">
    <citation type="submission" date="2019-05" db="EMBL/GenBank/DDBJ databases">
        <title>Nakamurella sp. N5BH11, whole genome shotgun sequence.</title>
        <authorList>
            <person name="Tuo L."/>
        </authorList>
    </citation>
    <scope>NUCLEOTIDE SEQUENCE [LARGE SCALE GENOMIC DNA]</scope>
    <source>
        <strain evidence="2 3">N5BH11</strain>
    </source>
</reference>
<dbReference type="Proteomes" id="UP000306985">
    <property type="component" value="Unassembled WGS sequence"/>
</dbReference>
<proteinExistence type="predicted"/>